<gene>
    <name evidence="3" type="ORF">ACFSJH_18740</name>
</gene>
<dbReference type="SUPFAM" id="SSF158221">
    <property type="entry name" value="YnzC-like"/>
    <property type="match status" value="1"/>
</dbReference>
<comment type="subcellular location">
    <subcellularLocation>
        <location evidence="2">Cytoplasm</location>
    </subcellularLocation>
</comment>
<evidence type="ECO:0000256" key="2">
    <source>
        <dbReference type="HAMAP-Rule" id="MF_01103"/>
    </source>
</evidence>
<sequence length="64" mass="7691">MNIDQLIARINELSRKQKATGLTTEEVVERDNLRQQYLQNFKSNMRQELDRIKFVDEEEEGQLH</sequence>
<organism evidence="3 4">
    <name type="scientific">Paenibacillus yanchengensis</name>
    <dbReference type="NCBI Taxonomy" id="2035833"/>
    <lineage>
        <taxon>Bacteria</taxon>
        <taxon>Bacillati</taxon>
        <taxon>Bacillota</taxon>
        <taxon>Bacilli</taxon>
        <taxon>Bacillales</taxon>
        <taxon>Paenibacillaceae</taxon>
        <taxon>Paenibacillus</taxon>
    </lineage>
</organism>
<dbReference type="Pfam" id="PF05979">
    <property type="entry name" value="DUF896"/>
    <property type="match status" value="1"/>
</dbReference>
<dbReference type="Proteomes" id="UP001597362">
    <property type="component" value="Unassembled WGS sequence"/>
</dbReference>
<dbReference type="InterPro" id="IPR009242">
    <property type="entry name" value="DUF896"/>
</dbReference>
<dbReference type="PANTHER" id="PTHR37300">
    <property type="entry name" value="UPF0291 PROTEIN CBO2609/CLC_2481"/>
    <property type="match status" value="1"/>
</dbReference>
<name>A0ABW4YPV9_9BACL</name>
<accession>A0ABW4YPV9</accession>
<dbReference type="PANTHER" id="PTHR37300:SF1">
    <property type="entry name" value="UPF0291 PROTEIN YNZC"/>
    <property type="match status" value="1"/>
</dbReference>
<dbReference type="EMBL" id="JBHUHO010000047">
    <property type="protein sequence ID" value="MFD2117772.1"/>
    <property type="molecule type" value="Genomic_DNA"/>
</dbReference>
<comment type="similarity">
    <text evidence="2">Belongs to the UPF0291 family.</text>
</comment>
<dbReference type="Gene3D" id="1.10.287.540">
    <property type="entry name" value="Helix hairpin bin"/>
    <property type="match status" value="1"/>
</dbReference>
<proteinExistence type="inferred from homology"/>
<evidence type="ECO:0000313" key="3">
    <source>
        <dbReference type="EMBL" id="MFD2117772.1"/>
    </source>
</evidence>
<protein>
    <recommendedName>
        <fullName evidence="2">UPF0291 protein ACFSJH_18740</fullName>
    </recommendedName>
</protein>
<comment type="caution">
    <text evidence="3">The sequence shown here is derived from an EMBL/GenBank/DDBJ whole genome shotgun (WGS) entry which is preliminary data.</text>
</comment>
<evidence type="ECO:0000313" key="4">
    <source>
        <dbReference type="Proteomes" id="UP001597362"/>
    </source>
</evidence>
<keyword evidence="1 2" id="KW-0963">Cytoplasm</keyword>
<dbReference type="RefSeq" id="WP_377775036.1">
    <property type="nucleotide sequence ID" value="NZ_JBHUHO010000047.1"/>
</dbReference>
<keyword evidence="4" id="KW-1185">Reference proteome</keyword>
<evidence type="ECO:0000256" key="1">
    <source>
        <dbReference type="ARBA" id="ARBA00022490"/>
    </source>
</evidence>
<dbReference type="HAMAP" id="MF_01103">
    <property type="entry name" value="UPF0291"/>
    <property type="match status" value="1"/>
</dbReference>
<reference evidence="4" key="1">
    <citation type="journal article" date="2019" name="Int. J. Syst. Evol. Microbiol.">
        <title>The Global Catalogue of Microorganisms (GCM) 10K type strain sequencing project: providing services to taxonomists for standard genome sequencing and annotation.</title>
        <authorList>
            <consortium name="The Broad Institute Genomics Platform"/>
            <consortium name="The Broad Institute Genome Sequencing Center for Infectious Disease"/>
            <person name="Wu L."/>
            <person name="Ma J."/>
        </authorList>
    </citation>
    <scope>NUCLEOTIDE SEQUENCE [LARGE SCALE GENOMIC DNA]</scope>
    <source>
        <strain evidence="4">GH52</strain>
    </source>
</reference>